<dbReference type="SMART" id="SM00530">
    <property type="entry name" value="HTH_XRE"/>
    <property type="match status" value="1"/>
</dbReference>
<protein>
    <submittedName>
        <fullName evidence="4">DNA-binding transcriptional repressor PuuR</fullName>
    </submittedName>
</protein>
<dbReference type="Gene3D" id="2.60.120.10">
    <property type="entry name" value="Jelly Rolls"/>
    <property type="match status" value="1"/>
</dbReference>
<name>A0A0S3Q085_9BRAD</name>
<dbReference type="GO" id="GO:0005829">
    <property type="term" value="C:cytosol"/>
    <property type="evidence" value="ECO:0007669"/>
    <property type="project" value="TreeGrafter"/>
</dbReference>
<evidence type="ECO:0000313" key="4">
    <source>
        <dbReference type="EMBL" id="BAT61612.1"/>
    </source>
</evidence>
<evidence type="ECO:0000259" key="3">
    <source>
        <dbReference type="PROSITE" id="PS50943"/>
    </source>
</evidence>
<dbReference type="GO" id="GO:0003700">
    <property type="term" value="F:DNA-binding transcription factor activity"/>
    <property type="evidence" value="ECO:0007669"/>
    <property type="project" value="TreeGrafter"/>
</dbReference>
<dbReference type="EMBL" id="AP014946">
    <property type="protein sequence ID" value="BAT61612.1"/>
    <property type="molecule type" value="Genomic_DNA"/>
</dbReference>
<keyword evidence="5" id="KW-1185">Reference proteome</keyword>
<dbReference type="Pfam" id="PF01381">
    <property type="entry name" value="HTH_3"/>
    <property type="match status" value="1"/>
</dbReference>
<evidence type="ECO:0000313" key="5">
    <source>
        <dbReference type="Proteomes" id="UP000236884"/>
    </source>
</evidence>
<feature type="domain" description="HTH cro/C1-type" evidence="3">
    <location>
        <begin position="35"/>
        <end position="89"/>
    </location>
</feature>
<dbReference type="PROSITE" id="PS50943">
    <property type="entry name" value="HTH_CROC1"/>
    <property type="match status" value="1"/>
</dbReference>
<dbReference type="CDD" id="cd02209">
    <property type="entry name" value="cupin_XRE_C"/>
    <property type="match status" value="1"/>
</dbReference>
<dbReference type="KEGG" id="vgo:GJW-30_1_04171"/>
<dbReference type="InterPro" id="IPR001387">
    <property type="entry name" value="Cro/C1-type_HTH"/>
</dbReference>
<dbReference type="RefSeq" id="WP_096358284.1">
    <property type="nucleotide sequence ID" value="NZ_AP014946.1"/>
</dbReference>
<dbReference type="AlphaFoldDB" id="A0A0S3Q085"/>
<reference evidence="4 5" key="1">
    <citation type="submission" date="2015-08" db="EMBL/GenBank/DDBJ databases">
        <title>Investigation of the bacterial diversity of lava forest soil.</title>
        <authorList>
            <person name="Lee J.S."/>
        </authorList>
    </citation>
    <scope>NUCLEOTIDE SEQUENCE [LARGE SCALE GENOMIC DNA]</scope>
    <source>
        <strain evidence="4 5">GJW-30</strain>
    </source>
</reference>
<dbReference type="InterPro" id="IPR013096">
    <property type="entry name" value="Cupin_2"/>
</dbReference>
<dbReference type="OrthoDB" id="189170at2"/>
<accession>A0A0S3Q085</accession>
<dbReference type="SUPFAM" id="SSF47413">
    <property type="entry name" value="lambda repressor-like DNA-binding domains"/>
    <property type="match status" value="1"/>
</dbReference>
<dbReference type="PANTHER" id="PTHR46797">
    <property type="entry name" value="HTH-TYPE TRANSCRIPTIONAL REGULATOR"/>
    <property type="match status" value="1"/>
</dbReference>
<feature type="region of interest" description="Disordered" evidence="2">
    <location>
        <begin position="1"/>
        <end position="36"/>
    </location>
</feature>
<dbReference type="InterPro" id="IPR014710">
    <property type="entry name" value="RmlC-like_jellyroll"/>
</dbReference>
<dbReference type="PANTHER" id="PTHR46797:SF10">
    <property type="entry name" value="BLR1115 PROTEIN"/>
    <property type="match status" value="1"/>
</dbReference>
<dbReference type="SUPFAM" id="SSF51182">
    <property type="entry name" value="RmlC-like cupins"/>
    <property type="match status" value="1"/>
</dbReference>
<sequence>MNTGRRSPTTADGGRRVTRSSTKKEDAAAHLGKRVRALRHQKELTLEQLAERSKVSRAMLSKVERSEKSPTLAIITRIANGLGLSLSGLLETAGDSATTAVMRAANRVPFVDRETGFERSVISPERNDNGVEILLHRIPPGQSSGLLPAYDVPTQKHIIVQRGELTARVGARSYSLKAGDALFFSINEAYHLANEGKAICEYYVVIVRRG</sequence>
<dbReference type="Pfam" id="PF07883">
    <property type="entry name" value="Cupin_2"/>
    <property type="match status" value="1"/>
</dbReference>
<gene>
    <name evidence="4" type="ORF">GJW-30_1_04171</name>
</gene>
<feature type="compositionally biased region" description="Polar residues" evidence="2">
    <location>
        <begin position="1"/>
        <end position="10"/>
    </location>
</feature>
<evidence type="ECO:0000256" key="1">
    <source>
        <dbReference type="ARBA" id="ARBA00023125"/>
    </source>
</evidence>
<dbReference type="InterPro" id="IPR011051">
    <property type="entry name" value="RmlC_Cupin_sf"/>
</dbReference>
<keyword evidence="1 4" id="KW-0238">DNA-binding</keyword>
<dbReference type="CDD" id="cd00093">
    <property type="entry name" value="HTH_XRE"/>
    <property type="match status" value="1"/>
</dbReference>
<dbReference type="GO" id="GO:0003677">
    <property type="term" value="F:DNA binding"/>
    <property type="evidence" value="ECO:0007669"/>
    <property type="project" value="UniProtKB-KW"/>
</dbReference>
<dbReference type="Proteomes" id="UP000236884">
    <property type="component" value="Chromosome"/>
</dbReference>
<proteinExistence type="predicted"/>
<evidence type="ECO:0000256" key="2">
    <source>
        <dbReference type="SAM" id="MobiDB-lite"/>
    </source>
</evidence>
<organism evidence="4 5">
    <name type="scientific">Variibacter gotjawalensis</name>
    <dbReference type="NCBI Taxonomy" id="1333996"/>
    <lineage>
        <taxon>Bacteria</taxon>
        <taxon>Pseudomonadati</taxon>
        <taxon>Pseudomonadota</taxon>
        <taxon>Alphaproteobacteria</taxon>
        <taxon>Hyphomicrobiales</taxon>
        <taxon>Nitrobacteraceae</taxon>
        <taxon>Variibacter</taxon>
    </lineage>
</organism>
<dbReference type="InterPro" id="IPR050807">
    <property type="entry name" value="TransReg_Diox_bact_type"/>
</dbReference>
<dbReference type="Gene3D" id="1.10.260.40">
    <property type="entry name" value="lambda repressor-like DNA-binding domains"/>
    <property type="match status" value="1"/>
</dbReference>
<dbReference type="InterPro" id="IPR010982">
    <property type="entry name" value="Lambda_DNA-bd_dom_sf"/>
</dbReference>